<keyword evidence="2" id="KW-1185">Reference proteome</keyword>
<accession>A0A239LL97</accession>
<gene>
    <name evidence="1" type="ORF">SAMN05421757_11082</name>
</gene>
<reference evidence="1 2" key="1">
    <citation type="submission" date="2017-06" db="EMBL/GenBank/DDBJ databases">
        <authorList>
            <person name="Kim H.J."/>
            <person name="Triplett B.A."/>
        </authorList>
    </citation>
    <scope>NUCLEOTIDE SEQUENCE [LARGE SCALE GENOMIC DNA]</scope>
    <source>
        <strain evidence="1 2">DSM 29339</strain>
    </source>
</reference>
<proteinExistence type="predicted"/>
<dbReference type="EMBL" id="FZOY01000010">
    <property type="protein sequence ID" value="SNT31080.1"/>
    <property type="molecule type" value="Genomic_DNA"/>
</dbReference>
<evidence type="ECO:0000313" key="2">
    <source>
        <dbReference type="Proteomes" id="UP000198426"/>
    </source>
</evidence>
<protein>
    <submittedName>
        <fullName evidence="1">Uncharacterized protein</fullName>
    </submittedName>
</protein>
<name>A0A239LL97_9RHOB</name>
<evidence type="ECO:0000313" key="1">
    <source>
        <dbReference type="EMBL" id="SNT31080.1"/>
    </source>
</evidence>
<sequence>MIFTPQPAAELDGFHTLVTASCDLVTGRDASTN</sequence>
<organism evidence="1 2">
    <name type="scientific">Tropicimonas sediminicola</name>
    <dbReference type="NCBI Taxonomy" id="1031541"/>
    <lineage>
        <taxon>Bacteria</taxon>
        <taxon>Pseudomonadati</taxon>
        <taxon>Pseudomonadota</taxon>
        <taxon>Alphaproteobacteria</taxon>
        <taxon>Rhodobacterales</taxon>
        <taxon>Roseobacteraceae</taxon>
        <taxon>Tropicimonas</taxon>
    </lineage>
</organism>
<dbReference type="Proteomes" id="UP000198426">
    <property type="component" value="Unassembled WGS sequence"/>
</dbReference>
<dbReference type="AlphaFoldDB" id="A0A239LL97"/>